<feature type="signal peptide" evidence="4">
    <location>
        <begin position="1"/>
        <end position="17"/>
    </location>
</feature>
<organism evidence="5 6">
    <name type="scientific">Chironomus riparius</name>
    <dbReference type="NCBI Taxonomy" id="315576"/>
    <lineage>
        <taxon>Eukaryota</taxon>
        <taxon>Metazoa</taxon>
        <taxon>Ecdysozoa</taxon>
        <taxon>Arthropoda</taxon>
        <taxon>Hexapoda</taxon>
        <taxon>Insecta</taxon>
        <taxon>Pterygota</taxon>
        <taxon>Neoptera</taxon>
        <taxon>Endopterygota</taxon>
        <taxon>Diptera</taxon>
        <taxon>Nematocera</taxon>
        <taxon>Chironomoidea</taxon>
        <taxon>Chironomidae</taxon>
        <taxon>Chironominae</taxon>
        <taxon>Chironomus</taxon>
    </lineage>
</organism>
<reference evidence="5" key="2">
    <citation type="submission" date="2022-10" db="EMBL/GenBank/DDBJ databases">
        <authorList>
            <consortium name="ENA_rothamsted_submissions"/>
            <consortium name="culmorum"/>
            <person name="King R."/>
        </authorList>
    </citation>
    <scope>NUCLEOTIDE SEQUENCE</scope>
</reference>
<keyword evidence="6" id="KW-1185">Reference proteome</keyword>
<evidence type="ECO:0008006" key="7">
    <source>
        <dbReference type="Google" id="ProtNLM"/>
    </source>
</evidence>
<evidence type="ECO:0000313" key="6">
    <source>
        <dbReference type="Proteomes" id="UP001153620"/>
    </source>
</evidence>
<dbReference type="PANTHER" id="PTHR11008">
    <property type="entry name" value="PROTEIN TAKEOUT-LIKE PROTEIN"/>
    <property type="match status" value="1"/>
</dbReference>
<evidence type="ECO:0000256" key="4">
    <source>
        <dbReference type="SAM" id="SignalP"/>
    </source>
</evidence>
<proteinExistence type="inferred from homology"/>
<dbReference type="GO" id="GO:0005615">
    <property type="term" value="C:extracellular space"/>
    <property type="evidence" value="ECO:0007669"/>
    <property type="project" value="TreeGrafter"/>
</dbReference>
<dbReference type="AlphaFoldDB" id="A0A9N9WNP1"/>
<evidence type="ECO:0000256" key="1">
    <source>
        <dbReference type="ARBA" id="ARBA00022729"/>
    </source>
</evidence>
<feature type="chain" id="PRO_5040331746" description="Hemolymph juvenile hormone binding protein" evidence="4">
    <location>
        <begin position="18"/>
        <end position="245"/>
    </location>
</feature>
<dbReference type="Gene3D" id="3.15.10.30">
    <property type="entry name" value="Haemolymph juvenile hormone binding protein"/>
    <property type="match status" value="1"/>
</dbReference>
<name>A0A9N9WNP1_9DIPT</name>
<keyword evidence="2" id="KW-0090">Biological rhythms</keyword>
<dbReference type="OrthoDB" id="8186595at2759"/>
<evidence type="ECO:0000256" key="3">
    <source>
        <dbReference type="ARBA" id="ARBA00060902"/>
    </source>
</evidence>
<reference evidence="5" key="1">
    <citation type="submission" date="2022-01" db="EMBL/GenBank/DDBJ databases">
        <authorList>
            <person name="King R."/>
        </authorList>
    </citation>
    <scope>NUCLEOTIDE SEQUENCE</scope>
</reference>
<evidence type="ECO:0000313" key="5">
    <source>
        <dbReference type="EMBL" id="CAG9798190.1"/>
    </source>
</evidence>
<dbReference type="GO" id="GO:0007623">
    <property type="term" value="P:circadian rhythm"/>
    <property type="evidence" value="ECO:0007669"/>
    <property type="project" value="UniProtKB-ARBA"/>
</dbReference>
<accession>A0A9N9WNP1</accession>
<gene>
    <name evidence="5" type="ORF">CHIRRI_LOCUS1175</name>
</gene>
<dbReference type="EMBL" id="OU895877">
    <property type="protein sequence ID" value="CAG9798190.1"/>
    <property type="molecule type" value="Genomic_DNA"/>
</dbReference>
<dbReference type="SMART" id="SM00700">
    <property type="entry name" value="JHBP"/>
    <property type="match status" value="1"/>
</dbReference>
<evidence type="ECO:0000256" key="2">
    <source>
        <dbReference type="ARBA" id="ARBA00023108"/>
    </source>
</evidence>
<sequence length="245" mass="27466">MFRALIIFIVLVGINCAKFPSDLQKCKYGDMTCVIKVANEIMARSANGLPELGFPSTDPLVINRIGLNQDGDRPVVLNIELSDCKMSGLPTTNFTTIQGFSDNIDKAKILLKYKQDHIQLFGPYKAKGKILVLPMNGDGEANITFTGVDGIVKMLTKKILKNGKNYMQIDKLRMNFDVKRASFNFTNLFNGNVQLGDALNKFINENWKDILNDLKPAMADSLGSIYKSLLDNMFSNIPYDEFFEK</sequence>
<dbReference type="InterPro" id="IPR038606">
    <property type="entry name" value="To_sf"/>
</dbReference>
<dbReference type="InterPro" id="IPR010562">
    <property type="entry name" value="Haemolymph_juvenile_hormone-bd"/>
</dbReference>
<keyword evidence="1 4" id="KW-0732">Signal</keyword>
<comment type="similarity">
    <text evidence="3">Belongs to the TO family.</text>
</comment>
<dbReference type="Proteomes" id="UP001153620">
    <property type="component" value="Chromosome 1"/>
</dbReference>
<dbReference type="Pfam" id="PF06585">
    <property type="entry name" value="JHBP"/>
    <property type="match status" value="1"/>
</dbReference>
<dbReference type="FunFam" id="3.15.10.30:FF:000001">
    <property type="entry name" value="Takeout-like protein 1"/>
    <property type="match status" value="1"/>
</dbReference>
<protein>
    <recommendedName>
        <fullName evidence="7">Hemolymph juvenile hormone binding protein</fullName>
    </recommendedName>
</protein>
<dbReference type="PANTHER" id="PTHR11008:SF41">
    <property type="entry name" value="RE70318P"/>
    <property type="match status" value="1"/>
</dbReference>